<sequence>MTKKGGSKHLKRLAAPAFWPILKKEYRWVTKPSPGPHPLGRCIPLLILVRDMLKLAENAREAKRIIFDGEVLVDSKVRRNFKLPVGLMDVVSIPRIDVHVRIIPHTIKYLWYVGVPKEEVNLKLVRIENKSLIKGNRLQLNLHDGRNILISREESQKYKTLDGLLIEIPSQKIVQHIPLEVNKLAIVMDGRNAGRIGRIIEIQEKPGMSRRKFLVTLEEASGHRFQTILEYVMVIGDDKPIIKVSEGT</sequence>
<accession>A0A7C4NM31</accession>
<comment type="similarity">
    <text evidence="1 7">Belongs to the eukaryotic ribosomal protein eS4 family.</text>
</comment>
<evidence type="ECO:0000259" key="9">
    <source>
        <dbReference type="SMART" id="SM00363"/>
    </source>
</evidence>
<dbReference type="GO" id="GO:0019843">
    <property type="term" value="F:rRNA binding"/>
    <property type="evidence" value="ECO:0007669"/>
    <property type="project" value="UniProtKB-KW"/>
</dbReference>
<gene>
    <name evidence="7" type="primary">rps4e</name>
    <name evidence="12" type="ORF">ENU08_02750</name>
    <name evidence="11" type="ORF">ENU41_08685</name>
</gene>
<dbReference type="AlphaFoldDB" id="A0A7C4NM31"/>
<dbReference type="GO" id="GO:0022627">
    <property type="term" value="C:cytosolic small ribosomal subunit"/>
    <property type="evidence" value="ECO:0007669"/>
    <property type="project" value="TreeGrafter"/>
</dbReference>
<dbReference type="GO" id="GO:0003735">
    <property type="term" value="F:structural constituent of ribosome"/>
    <property type="evidence" value="ECO:0007669"/>
    <property type="project" value="InterPro"/>
</dbReference>
<dbReference type="Pfam" id="PF08071">
    <property type="entry name" value="RS4NT"/>
    <property type="match status" value="1"/>
</dbReference>
<keyword evidence="5 7" id="KW-0687">Ribonucleoprotein</keyword>
<feature type="domain" description="KOW" evidence="10">
    <location>
        <begin position="178"/>
        <end position="205"/>
    </location>
</feature>
<evidence type="ECO:0000256" key="7">
    <source>
        <dbReference type="HAMAP-Rule" id="MF_00485"/>
    </source>
</evidence>
<dbReference type="SMART" id="SM00739">
    <property type="entry name" value="KOW"/>
    <property type="match status" value="1"/>
</dbReference>
<evidence type="ECO:0000256" key="1">
    <source>
        <dbReference type="ARBA" id="ARBA00007500"/>
    </source>
</evidence>
<dbReference type="EMBL" id="DTBD01000020">
    <property type="protein sequence ID" value="HGQ64147.1"/>
    <property type="molecule type" value="Genomic_DNA"/>
</dbReference>
<dbReference type="InterPro" id="IPR000876">
    <property type="entry name" value="Ribosomal_eS4"/>
</dbReference>
<feature type="domain" description="RNA-binding S4" evidence="9">
    <location>
        <begin position="44"/>
        <end position="108"/>
    </location>
</feature>
<dbReference type="InterPro" id="IPR014722">
    <property type="entry name" value="Rib_uL2_dom2"/>
</dbReference>
<dbReference type="PIRSF" id="PIRSF002116">
    <property type="entry name" value="Ribosomal_S4"/>
    <property type="match status" value="1"/>
</dbReference>
<evidence type="ECO:0000256" key="3">
    <source>
        <dbReference type="ARBA" id="ARBA00022884"/>
    </source>
</evidence>
<evidence type="ECO:0000256" key="6">
    <source>
        <dbReference type="ARBA" id="ARBA00035272"/>
    </source>
</evidence>
<keyword evidence="3 7" id="KW-0694">RNA-binding</keyword>
<comment type="caution">
    <text evidence="12">The sequence shown here is derived from an EMBL/GenBank/DDBJ whole genome shotgun (WGS) entry which is preliminary data.</text>
</comment>
<dbReference type="InterPro" id="IPR002942">
    <property type="entry name" value="S4_RNA-bd"/>
</dbReference>
<dbReference type="Gene3D" id="2.40.50.740">
    <property type="match status" value="1"/>
</dbReference>
<dbReference type="Pfam" id="PF00900">
    <property type="entry name" value="Ribosomal_S4e"/>
    <property type="match status" value="1"/>
</dbReference>
<name>A0A7C4NM31_9CREN</name>
<proteinExistence type="inferred from homology"/>
<dbReference type="InterPro" id="IPR036986">
    <property type="entry name" value="S4_RNA-bd_sf"/>
</dbReference>
<dbReference type="Gene3D" id="2.30.30.30">
    <property type="match status" value="1"/>
</dbReference>
<evidence type="ECO:0000313" key="12">
    <source>
        <dbReference type="EMBL" id="HGQ64147.1"/>
    </source>
</evidence>
<dbReference type="InterPro" id="IPR013843">
    <property type="entry name" value="Ribosomal_eS4_N"/>
</dbReference>
<dbReference type="InterPro" id="IPR041982">
    <property type="entry name" value="Ribosomal_eS4_KOW"/>
</dbReference>
<keyword evidence="4 7" id="KW-0689">Ribosomal protein</keyword>
<organism evidence="12">
    <name type="scientific">Ignisphaera aggregans</name>
    <dbReference type="NCBI Taxonomy" id="334771"/>
    <lineage>
        <taxon>Archaea</taxon>
        <taxon>Thermoproteota</taxon>
        <taxon>Thermoprotei</taxon>
        <taxon>Desulfurococcales</taxon>
        <taxon>Desulfurococcaceae</taxon>
        <taxon>Ignisphaera</taxon>
    </lineage>
</organism>
<dbReference type="SMART" id="SM00363">
    <property type="entry name" value="S4"/>
    <property type="match status" value="1"/>
</dbReference>
<evidence type="ECO:0000259" key="10">
    <source>
        <dbReference type="SMART" id="SM00739"/>
    </source>
</evidence>
<reference evidence="12" key="1">
    <citation type="journal article" date="2020" name="mSystems">
        <title>Genome- and Community-Level Interaction Insights into Carbon Utilization and Element Cycling Functions of Hydrothermarchaeota in Hydrothermal Sediment.</title>
        <authorList>
            <person name="Zhou Z."/>
            <person name="Liu Y."/>
            <person name="Xu W."/>
            <person name="Pan J."/>
            <person name="Luo Z.H."/>
            <person name="Li M."/>
        </authorList>
    </citation>
    <scope>NUCLEOTIDE SEQUENCE [LARGE SCALE GENOMIC DNA]</scope>
    <source>
        <strain evidence="12">SpSt-637</strain>
        <strain evidence="11">SpSt-667</strain>
    </source>
</reference>
<dbReference type="CDD" id="cd06087">
    <property type="entry name" value="KOW_RPS4"/>
    <property type="match status" value="1"/>
</dbReference>
<dbReference type="SUPFAM" id="SSF55174">
    <property type="entry name" value="Alpha-L RNA-binding motif"/>
    <property type="match status" value="1"/>
</dbReference>
<keyword evidence="2 8" id="KW-0699">rRNA-binding</keyword>
<evidence type="ECO:0000313" key="11">
    <source>
        <dbReference type="EMBL" id="HGQ36729.1"/>
    </source>
</evidence>
<dbReference type="Gene3D" id="3.10.290.10">
    <property type="entry name" value="RNA-binding S4 domain"/>
    <property type="match status" value="1"/>
</dbReference>
<evidence type="ECO:0000256" key="2">
    <source>
        <dbReference type="ARBA" id="ARBA00022730"/>
    </source>
</evidence>
<dbReference type="InterPro" id="IPR038237">
    <property type="entry name" value="Ribosomal_eS4_central_sf"/>
</dbReference>
<dbReference type="PANTHER" id="PTHR11581:SF0">
    <property type="entry name" value="SMALL RIBOSOMAL SUBUNIT PROTEIN ES4"/>
    <property type="match status" value="1"/>
</dbReference>
<evidence type="ECO:0000256" key="4">
    <source>
        <dbReference type="ARBA" id="ARBA00022980"/>
    </source>
</evidence>
<dbReference type="PROSITE" id="PS50889">
    <property type="entry name" value="S4"/>
    <property type="match status" value="1"/>
</dbReference>
<dbReference type="InterPro" id="IPR013845">
    <property type="entry name" value="Ribosomal_eS4_central_region"/>
</dbReference>
<dbReference type="InterPro" id="IPR018199">
    <property type="entry name" value="Ribosomal_eS4_N_CS"/>
</dbReference>
<dbReference type="CDD" id="cd00165">
    <property type="entry name" value="S4"/>
    <property type="match status" value="1"/>
</dbReference>
<dbReference type="PANTHER" id="PTHR11581">
    <property type="entry name" value="30S/40S RIBOSOMAL PROTEIN S4"/>
    <property type="match status" value="1"/>
</dbReference>
<dbReference type="NCBIfam" id="NF003312">
    <property type="entry name" value="PRK04313.1"/>
    <property type="match status" value="1"/>
</dbReference>
<protein>
    <recommendedName>
        <fullName evidence="6 7">Small ribosomal subunit protein eS4</fullName>
    </recommendedName>
</protein>
<dbReference type="HAMAP" id="MF_00485">
    <property type="entry name" value="Ribosomal_eS4"/>
    <property type="match status" value="1"/>
</dbReference>
<evidence type="ECO:0000256" key="8">
    <source>
        <dbReference type="PROSITE-ProRule" id="PRU00182"/>
    </source>
</evidence>
<dbReference type="FunFam" id="3.10.290.10:FF:000002">
    <property type="entry name" value="40S ribosomal protein S4"/>
    <property type="match status" value="1"/>
</dbReference>
<dbReference type="InterPro" id="IPR005824">
    <property type="entry name" value="KOW"/>
</dbReference>
<evidence type="ECO:0000256" key="5">
    <source>
        <dbReference type="ARBA" id="ARBA00023274"/>
    </source>
</evidence>
<dbReference type="GO" id="GO:0006412">
    <property type="term" value="P:translation"/>
    <property type="evidence" value="ECO:0007669"/>
    <property type="project" value="UniProtKB-UniRule"/>
</dbReference>
<dbReference type="EMBL" id="DTCK01000045">
    <property type="protein sequence ID" value="HGQ36729.1"/>
    <property type="molecule type" value="Genomic_DNA"/>
</dbReference>
<dbReference type="PROSITE" id="PS00528">
    <property type="entry name" value="RIBOSOMAL_S4E"/>
    <property type="match status" value="1"/>
</dbReference>